<dbReference type="Pfam" id="PF14294">
    <property type="entry name" value="DUF4372"/>
    <property type="match status" value="1"/>
</dbReference>
<evidence type="ECO:0000259" key="6">
    <source>
        <dbReference type="Pfam" id="PF14294"/>
    </source>
</evidence>
<dbReference type="InterPro" id="IPR012337">
    <property type="entry name" value="RNaseH-like_sf"/>
</dbReference>
<evidence type="ECO:0000313" key="7">
    <source>
        <dbReference type="EMBL" id="CAA9340903.1"/>
    </source>
</evidence>
<proteinExistence type="inferred from homology"/>
<dbReference type="AlphaFoldDB" id="A0A6J4LTC5"/>
<sequence>MNQGSTIFSQLIAHASRDALDRCIRRYRGNHRVRTFSCRDQFLVMAFAQLTYRESLRDIEACLSAMPDRLYHMGIRGRVSRSTLADANEERDWRIYADFAQGLIAEARRLYAGEPLDLDLEQTVYALDSTTIEFCIELFPWARFHPHASGVKLHTLLDLRGPIPAFARITPGSYSDSHILDALTPEHGAIYVFDRAYLDFARPHRLNQAKAIFVTRAKKNQKLRRIYSRPVDRTTGLICDQTVVLAIATTAAKYPGHLRRVRFKDLETGKSYVFITNDFDLPALTVTKLYKARWRIELFFKWIKQHLRIKAFYGRSPNAVSTQLWIAISVYLLVAIVRKRLGIKRDLYTLLQILSLSLFEKTPLEQALGSPDYVDPDSPSSNQLPLFNF</sequence>
<accession>A0A6J4LTC5</accession>
<keyword evidence="4" id="KW-0233">DNA recombination</keyword>
<protein>
    <submittedName>
        <fullName evidence="7">Transposase, Gmet_2093 family</fullName>
    </submittedName>
</protein>
<evidence type="ECO:0000259" key="5">
    <source>
        <dbReference type="Pfam" id="PF01609"/>
    </source>
</evidence>
<dbReference type="SUPFAM" id="SSF53098">
    <property type="entry name" value="Ribonuclease H-like"/>
    <property type="match status" value="1"/>
</dbReference>
<evidence type="ECO:0000256" key="3">
    <source>
        <dbReference type="ARBA" id="ARBA00023125"/>
    </source>
</evidence>
<keyword evidence="2" id="KW-0815">Transposition</keyword>
<dbReference type="GO" id="GO:0006313">
    <property type="term" value="P:DNA transposition"/>
    <property type="evidence" value="ECO:0007669"/>
    <property type="project" value="InterPro"/>
</dbReference>
<gene>
    <name evidence="7" type="ORF">AVDCRST_MAG68-3039</name>
</gene>
<keyword evidence="3" id="KW-0238">DNA-binding</keyword>
<evidence type="ECO:0000256" key="1">
    <source>
        <dbReference type="ARBA" id="ARBA00010075"/>
    </source>
</evidence>
<feature type="domain" description="DUF4372" evidence="6">
    <location>
        <begin position="4"/>
        <end position="76"/>
    </location>
</feature>
<dbReference type="NCBIfam" id="NF033592">
    <property type="entry name" value="transpos_IS4_1"/>
    <property type="match status" value="1"/>
</dbReference>
<dbReference type="Pfam" id="PF01609">
    <property type="entry name" value="DDE_Tnp_1"/>
    <property type="match status" value="1"/>
</dbReference>
<organism evidence="7">
    <name type="scientific">uncultured Gemmatimonadota bacterium</name>
    <dbReference type="NCBI Taxonomy" id="203437"/>
    <lineage>
        <taxon>Bacteria</taxon>
        <taxon>Pseudomonadati</taxon>
        <taxon>Gemmatimonadota</taxon>
        <taxon>environmental samples</taxon>
    </lineage>
</organism>
<dbReference type="InterPro" id="IPR025399">
    <property type="entry name" value="DUF4372"/>
</dbReference>
<evidence type="ECO:0000256" key="2">
    <source>
        <dbReference type="ARBA" id="ARBA00022578"/>
    </source>
</evidence>
<dbReference type="PANTHER" id="PTHR33258:SF1">
    <property type="entry name" value="TRANSPOSASE INSL FOR INSERTION SEQUENCE ELEMENT IS186A-RELATED"/>
    <property type="match status" value="1"/>
</dbReference>
<dbReference type="PANTHER" id="PTHR33258">
    <property type="entry name" value="TRANSPOSASE INSL FOR INSERTION SEQUENCE ELEMENT IS186A-RELATED"/>
    <property type="match status" value="1"/>
</dbReference>
<dbReference type="InterPro" id="IPR047952">
    <property type="entry name" value="Transpos_IS4"/>
</dbReference>
<feature type="domain" description="Transposase IS4-like" evidence="5">
    <location>
        <begin position="122"/>
        <end position="333"/>
    </location>
</feature>
<name>A0A6J4LTC5_9BACT</name>
<comment type="similarity">
    <text evidence="1">Belongs to the transposase 11 family.</text>
</comment>
<evidence type="ECO:0000256" key="4">
    <source>
        <dbReference type="ARBA" id="ARBA00023172"/>
    </source>
</evidence>
<dbReference type="InterPro" id="IPR002559">
    <property type="entry name" value="Transposase_11"/>
</dbReference>
<reference evidence="7" key="1">
    <citation type="submission" date="2020-02" db="EMBL/GenBank/DDBJ databases">
        <authorList>
            <person name="Meier V. D."/>
        </authorList>
    </citation>
    <scope>NUCLEOTIDE SEQUENCE</scope>
    <source>
        <strain evidence="7">AVDCRST_MAG68</strain>
    </source>
</reference>
<dbReference type="GO" id="GO:0003677">
    <property type="term" value="F:DNA binding"/>
    <property type="evidence" value="ECO:0007669"/>
    <property type="project" value="UniProtKB-KW"/>
</dbReference>
<dbReference type="GO" id="GO:0004803">
    <property type="term" value="F:transposase activity"/>
    <property type="evidence" value="ECO:0007669"/>
    <property type="project" value="InterPro"/>
</dbReference>
<dbReference type="EMBL" id="CADCTW010000141">
    <property type="protein sequence ID" value="CAA9340903.1"/>
    <property type="molecule type" value="Genomic_DNA"/>
</dbReference>